<name>A0A067KYU5_JATCU</name>
<dbReference type="AlphaFoldDB" id="A0A067KYU5"/>
<evidence type="ECO:0000256" key="1">
    <source>
        <dbReference type="SAM" id="MobiDB-lite"/>
    </source>
</evidence>
<evidence type="ECO:0000313" key="3">
    <source>
        <dbReference type="Proteomes" id="UP000027138"/>
    </source>
</evidence>
<proteinExistence type="predicted"/>
<feature type="compositionally biased region" description="Basic and acidic residues" evidence="1">
    <location>
        <begin position="26"/>
        <end position="38"/>
    </location>
</feature>
<feature type="region of interest" description="Disordered" evidence="1">
    <location>
        <begin position="26"/>
        <end position="59"/>
    </location>
</feature>
<dbReference type="Proteomes" id="UP000027138">
    <property type="component" value="Unassembled WGS sequence"/>
</dbReference>
<dbReference type="EMBL" id="KK914402">
    <property type="protein sequence ID" value="KDP37435.1"/>
    <property type="molecule type" value="Genomic_DNA"/>
</dbReference>
<sequence>MKPGYKLVHDKELYFLDNAHKLFAKDRAKGDGTESAKEKVRRWQAKGDISIDDSDEMQMNTENSFDQIDSFSNFNAPSLIDNASSIARQSKETSKGTKRKSSDIIVVVIMEVTKSMKEIARAITNSSKCIIQQLKLQLN</sequence>
<protein>
    <submittedName>
        <fullName evidence="2">Uncharacterized protein</fullName>
    </submittedName>
</protein>
<reference evidence="2 3" key="1">
    <citation type="journal article" date="2014" name="PLoS ONE">
        <title>Global Analysis of Gene Expression Profiles in Physic Nut (Jatropha curcas L.) Seedlings Exposed to Salt Stress.</title>
        <authorList>
            <person name="Zhang L."/>
            <person name="Zhang C."/>
            <person name="Wu P."/>
            <person name="Chen Y."/>
            <person name="Li M."/>
            <person name="Jiang H."/>
            <person name="Wu G."/>
        </authorList>
    </citation>
    <scope>NUCLEOTIDE SEQUENCE [LARGE SCALE GENOMIC DNA]</scope>
    <source>
        <strain evidence="3">cv. GZQX0401</strain>
        <tissue evidence="2">Young leaves</tissue>
    </source>
</reference>
<accession>A0A067KYU5</accession>
<evidence type="ECO:0000313" key="2">
    <source>
        <dbReference type="EMBL" id="KDP37435.1"/>
    </source>
</evidence>
<organism evidence="2 3">
    <name type="scientific">Jatropha curcas</name>
    <name type="common">Barbados nut</name>
    <dbReference type="NCBI Taxonomy" id="180498"/>
    <lineage>
        <taxon>Eukaryota</taxon>
        <taxon>Viridiplantae</taxon>
        <taxon>Streptophyta</taxon>
        <taxon>Embryophyta</taxon>
        <taxon>Tracheophyta</taxon>
        <taxon>Spermatophyta</taxon>
        <taxon>Magnoliopsida</taxon>
        <taxon>eudicotyledons</taxon>
        <taxon>Gunneridae</taxon>
        <taxon>Pentapetalae</taxon>
        <taxon>rosids</taxon>
        <taxon>fabids</taxon>
        <taxon>Malpighiales</taxon>
        <taxon>Euphorbiaceae</taxon>
        <taxon>Crotonoideae</taxon>
        <taxon>Jatropheae</taxon>
        <taxon>Jatropha</taxon>
    </lineage>
</organism>
<keyword evidence="3" id="KW-1185">Reference proteome</keyword>
<gene>
    <name evidence="2" type="ORF">JCGZ_08276</name>
</gene>
<dbReference type="OrthoDB" id="1434562at2759"/>